<sequence>MRLRPLVFALAAAVALPAVSFVVPARTAVATAAPAAAPALAAEHLGLGNLAGSVERLDAVIAGP</sequence>
<proteinExistence type="predicted"/>
<dbReference type="EMBL" id="AAOT01000067">
    <property type="protein sequence ID" value="EAR49466.1"/>
    <property type="molecule type" value="Genomic_DNA"/>
</dbReference>
<evidence type="ECO:0000256" key="1">
    <source>
        <dbReference type="SAM" id="SignalP"/>
    </source>
</evidence>
<dbReference type="Proteomes" id="UP000003635">
    <property type="component" value="Unassembled WGS sequence"/>
</dbReference>
<dbReference type="AlphaFoldDB" id="Q2C9X4"/>
<organism evidence="2 3">
    <name type="scientific">Oceanicola granulosus (strain ATCC BAA-861 / DSM 15982 / KCTC 12143 / HTCC2516)</name>
    <dbReference type="NCBI Taxonomy" id="314256"/>
    <lineage>
        <taxon>Bacteria</taxon>
        <taxon>Pseudomonadati</taxon>
        <taxon>Pseudomonadota</taxon>
        <taxon>Alphaproteobacteria</taxon>
        <taxon>Rhodobacterales</taxon>
        <taxon>Roseobacteraceae</taxon>
        <taxon>Oceanicola</taxon>
    </lineage>
</organism>
<dbReference type="RefSeq" id="WP_007254447.1">
    <property type="nucleotide sequence ID" value="NZ_CH724107.1"/>
</dbReference>
<evidence type="ECO:0000313" key="3">
    <source>
        <dbReference type="Proteomes" id="UP000003635"/>
    </source>
</evidence>
<keyword evidence="3" id="KW-1185">Reference proteome</keyword>
<feature type="chain" id="PRO_5004207042" evidence="1">
    <location>
        <begin position="21"/>
        <end position="64"/>
    </location>
</feature>
<evidence type="ECO:0000313" key="2">
    <source>
        <dbReference type="EMBL" id="EAR49466.1"/>
    </source>
</evidence>
<name>Q2C9X4_OCEGH</name>
<protein>
    <submittedName>
        <fullName evidence="2">Recombinase A</fullName>
    </submittedName>
</protein>
<dbReference type="HOGENOM" id="CLU_2863374_0_0_5"/>
<feature type="signal peptide" evidence="1">
    <location>
        <begin position="1"/>
        <end position="20"/>
    </location>
</feature>
<reference evidence="2 3" key="1">
    <citation type="journal article" date="2010" name="J. Bacteriol.">
        <title>Genome sequences of Oceanicola granulosus HTCC2516(T) and Oceanicola batsensis HTCC2597(TDelta).</title>
        <authorList>
            <person name="Thrash J.C."/>
            <person name="Cho J.C."/>
            <person name="Vergin K.L."/>
            <person name="Giovannoni S.J."/>
        </authorList>
    </citation>
    <scope>NUCLEOTIDE SEQUENCE [LARGE SCALE GENOMIC DNA]</scope>
    <source>
        <strain evidence="3">ATCC BAA-861 / DSM 15982 / KCTC 12143 / HTCC2516</strain>
    </source>
</reference>
<accession>Q2C9X4</accession>
<gene>
    <name evidence="2" type="primary">recA</name>
    <name evidence="2" type="ORF">OG2516_04598</name>
</gene>
<dbReference type="STRING" id="314256.OG2516_04598"/>
<comment type="caution">
    <text evidence="2">The sequence shown here is derived from an EMBL/GenBank/DDBJ whole genome shotgun (WGS) entry which is preliminary data.</text>
</comment>
<keyword evidence="1" id="KW-0732">Signal</keyword>